<dbReference type="Proteomes" id="UP000317318">
    <property type="component" value="Chromosome"/>
</dbReference>
<sequence>MTGMTVPMSTHVTEQLDSPSRAYSQPASESNKPAADQATTAQKPTKLDETALQDRMPDWFKTSRAIVWYALLLGAMFTYLAFCPLWYTDLWGHLAYGRLIAETGSIPETAPLMPLAEGVRFVDTAWLSQLIAYVGYERFGVSALPALAAALMVFCAGALAYRAARTTSQAWCGLVAIALFLLVDHRQLFATSFTLTEIIEGVFSLRLPGLLLPVLIRPQLAGLACFVATLCLLTGRRSIFQWIAIPAVFAAWANLHGSFVVGIGLIGVFAIGRAGDILRRTDSFRRVLRDGEFWRYVMFAELAAVSALINPYGLELYASVLTFGSNPNLADLVEWRPLTLRMQQGQLAAFAAISLVVLYCTTPRRIRTVEPFLLIGFGLLSLWMSRFLIWWGPIAAYYGAIHAGALWQAAKRKRLKKAKPGDPSPAAARPVRRSVWTVAAAGLMWIFFAVSPFGMRALGGPDAEQEAKYFGHFVRNTTATPVDVTEYLIEHPPVGQVFNPYEWGDYLMWAGPPELEVFVASHAHLVPSLVWEDYMRIIRGTSGWDEALERYGVNTIVLNNNSHASLIASLSADVEGWRQDYRDTRASVFTRIDPIQ</sequence>
<accession>A0A517QVY9</accession>
<evidence type="ECO:0000256" key="2">
    <source>
        <dbReference type="SAM" id="Phobius"/>
    </source>
</evidence>
<feature type="transmembrane region" description="Helical" evidence="2">
    <location>
        <begin position="220"/>
        <end position="243"/>
    </location>
</feature>
<gene>
    <name evidence="3" type="ORF">Pan189_01540</name>
</gene>
<keyword evidence="4" id="KW-1185">Reference proteome</keyword>
<feature type="transmembrane region" description="Helical" evidence="2">
    <location>
        <begin position="372"/>
        <end position="389"/>
    </location>
</feature>
<evidence type="ECO:0000256" key="1">
    <source>
        <dbReference type="SAM" id="MobiDB-lite"/>
    </source>
</evidence>
<feature type="transmembrane region" description="Helical" evidence="2">
    <location>
        <begin position="293"/>
        <end position="313"/>
    </location>
</feature>
<dbReference type="EMBL" id="CP036268">
    <property type="protein sequence ID" value="QDT35801.1"/>
    <property type="molecule type" value="Genomic_DNA"/>
</dbReference>
<proteinExistence type="predicted"/>
<organism evidence="3 4">
    <name type="scientific">Stratiformator vulcanicus</name>
    <dbReference type="NCBI Taxonomy" id="2527980"/>
    <lineage>
        <taxon>Bacteria</taxon>
        <taxon>Pseudomonadati</taxon>
        <taxon>Planctomycetota</taxon>
        <taxon>Planctomycetia</taxon>
        <taxon>Planctomycetales</taxon>
        <taxon>Planctomycetaceae</taxon>
        <taxon>Stratiformator</taxon>
    </lineage>
</organism>
<keyword evidence="2" id="KW-0472">Membrane</keyword>
<keyword evidence="2" id="KW-1133">Transmembrane helix</keyword>
<keyword evidence="2" id="KW-0812">Transmembrane</keyword>
<feature type="region of interest" description="Disordered" evidence="1">
    <location>
        <begin position="1"/>
        <end position="48"/>
    </location>
</feature>
<dbReference type="AlphaFoldDB" id="A0A517QVY9"/>
<feature type="transmembrane region" description="Helical" evidence="2">
    <location>
        <begin position="249"/>
        <end position="272"/>
    </location>
</feature>
<feature type="transmembrane region" description="Helical" evidence="2">
    <location>
        <begin position="342"/>
        <end position="360"/>
    </location>
</feature>
<feature type="compositionally biased region" description="Polar residues" evidence="1">
    <location>
        <begin position="7"/>
        <end position="43"/>
    </location>
</feature>
<feature type="transmembrane region" description="Helical" evidence="2">
    <location>
        <begin position="435"/>
        <end position="455"/>
    </location>
</feature>
<evidence type="ECO:0000313" key="4">
    <source>
        <dbReference type="Proteomes" id="UP000317318"/>
    </source>
</evidence>
<feature type="transmembrane region" description="Helical" evidence="2">
    <location>
        <begin position="65"/>
        <end position="87"/>
    </location>
</feature>
<feature type="transmembrane region" description="Helical" evidence="2">
    <location>
        <begin position="139"/>
        <end position="161"/>
    </location>
</feature>
<name>A0A517QVY9_9PLAN</name>
<evidence type="ECO:0000313" key="3">
    <source>
        <dbReference type="EMBL" id="QDT35801.1"/>
    </source>
</evidence>
<reference evidence="3 4" key="1">
    <citation type="submission" date="2019-02" db="EMBL/GenBank/DDBJ databases">
        <title>Deep-cultivation of Planctomycetes and their phenomic and genomic characterization uncovers novel biology.</title>
        <authorList>
            <person name="Wiegand S."/>
            <person name="Jogler M."/>
            <person name="Boedeker C."/>
            <person name="Pinto D."/>
            <person name="Vollmers J."/>
            <person name="Rivas-Marin E."/>
            <person name="Kohn T."/>
            <person name="Peeters S.H."/>
            <person name="Heuer A."/>
            <person name="Rast P."/>
            <person name="Oberbeckmann S."/>
            <person name="Bunk B."/>
            <person name="Jeske O."/>
            <person name="Meyerdierks A."/>
            <person name="Storesund J.E."/>
            <person name="Kallscheuer N."/>
            <person name="Luecker S."/>
            <person name="Lage O.M."/>
            <person name="Pohl T."/>
            <person name="Merkel B.J."/>
            <person name="Hornburger P."/>
            <person name="Mueller R.-W."/>
            <person name="Bruemmer F."/>
            <person name="Labrenz M."/>
            <person name="Spormann A.M."/>
            <person name="Op den Camp H."/>
            <person name="Overmann J."/>
            <person name="Amann R."/>
            <person name="Jetten M.S.M."/>
            <person name="Mascher T."/>
            <person name="Medema M.H."/>
            <person name="Devos D.P."/>
            <person name="Kaster A.-K."/>
            <person name="Ovreas L."/>
            <person name="Rohde M."/>
            <person name="Galperin M.Y."/>
            <person name="Jogler C."/>
        </authorList>
    </citation>
    <scope>NUCLEOTIDE SEQUENCE [LARGE SCALE GENOMIC DNA]</scope>
    <source>
        <strain evidence="3 4">Pan189</strain>
    </source>
</reference>
<feature type="transmembrane region" description="Helical" evidence="2">
    <location>
        <begin position="395"/>
        <end position="410"/>
    </location>
</feature>
<protein>
    <recommendedName>
        <fullName evidence="5">Glycosyltransferase RgtA/B/C/D-like domain-containing protein</fullName>
    </recommendedName>
</protein>
<dbReference type="KEGG" id="svp:Pan189_01540"/>
<evidence type="ECO:0008006" key="5">
    <source>
        <dbReference type="Google" id="ProtNLM"/>
    </source>
</evidence>